<sequence length="227" mass="26739">MKINEIKAQLVRQATIFKTGGVRPTHDMHESWIGYVGWSLPAEQWPQGFQPLATLFLRDLPFLPASLKHIELLTLFINEEIFDHLIEDDLSRFFEIRAYTSIEGLIQQNWQHDRIRAFPLIPKLIDNDYPTWDGGGIPSDVEDEILRIEHEEDFEYFDDIVEEIYAIHKIGGYPAFCQSGHDYGEDFPFVLQIASDEKAYFNIVDNGNFYFFFNPELHEWRVHCDFY</sequence>
<dbReference type="GeneID" id="96598616"/>
<dbReference type="Proteomes" id="UP000037326">
    <property type="component" value="Unassembled WGS sequence"/>
</dbReference>
<dbReference type="PATRIC" id="fig|582475.4.peg.1624"/>
<proteinExistence type="predicted"/>
<dbReference type="RefSeq" id="WP_049665777.1">
    <property type="nucleotide sequence ID" value="NZ_LFXJ01000005.1"/>
</dbReference>
<dbReference type="AlphaFoldDB" id="A0A0K9FE92"/>
<protein>
    <recommendedName>
        <fullName evidence="3">DUF1963 domain-containing protein</fullName>
    </recommendedName>
</protein>
<dbReference type="InterPro" id="IPR015315">
    <property type="entry name" value="DUF1963"/>
</dbReference>
<name>A0A0K9FE92_9BACI</name>
<evidence type="ECO:0000313" key="1">
    <source>
        <dbReference type="EMBL" id="KMY32483.1"/>
    </source>
</evidence>
<comment type="caution">
    <text evidence="1">The sequence shown here is derived from an EMBL/GenBank/DDBJ whole genome shotgun (WGS) entry which is preliminary data.</text>
</comment>
<evidence type="ECO:0008006" key="3">
    <source>
        <dbReference type="Google" id="ProtNLM"/>
    </source>
</evidence>
<dbReference type="InterPro" id="IPR035948">
    <property type="entry name" value="YwqG-like_sf"/>
</dbReference>
<gene>
    <name evidence="1" type="ORF">ACZ11_10185</name>
</gene>
<accession>A0A0K9FE92</accession>
<evidence type="ECO:0000313" key="2">
    <source>
        <dbReference type="Proteomes" id="UP000037326"/>
    </source>
</evidence>
<dbReference type="SUPFAM" id="SSF103032">
    <property type="entry name" value="Hypothetical protein YwqG"/>
    <property type="match status" value="1"/>
</dbReference>
<dbReference type="Gene3D" id="2.30.320.10">
    <property type="entry name" value="YwqG-like"/>
    <property type="match status" value="1"/>
</dbReference>
<dbReference type="Pfam" id="PF09234">
    <property type="entry name" value="DUF1963"/>
    <property type="match status" value="1"/>
</dbReference>
<organism evidence="1 2">
    <name type="scientific">Lysinibacillus xylanilyticus</name>
    <dbReference type="NCBI Taxonomy" id="582475"/>
    <lineage>
        <taxon>Bacteria</taxon>
        <taxon>Bacillati</taxon>
        <taxon>Bacillota</taxon>
        <taxon>Bacilli</taxon>
        <taxon>Bacillales</taxon>
        <taxon>Bacillaceae</taxon>
        <taxon>Lysinibacillus</taxon>
    </lineage>
</organism>
<reference evidence="2" key="1">
    <citation type="submission" date="2015-07" db="EMBL/GenBank/DDBJ databases">
        <authorList>
            <consortium name="Consortium for Microbial Forensics and Genomics (microFORGE)"/>
            <person name="Knight B.M."/>
            <person name="Roberts D.P."/>
            <person name="Lin D."/>
            <person name="Hari K."/>
            <person name="Fletcher J."/>
            <person name="Melcher U."/>
            <person name="Blagden T."/>
            <person name="Winegar R.A."/>
        </authorList>
    </citation>
    <scope>NUCLEOTIDE SEQUENCE [LARGE SCALE GENOMIC DNA]</scope>
    <source>
        <strain evidence="2">DSM 23493</strain>
    </source>
</reference>
<dbReference type="OrthoDB" id="8792814at2"/>
<dbReference type="EMBL" id="LFXJ01000005">
    <property type="protein sequence ID" value="KMY32483.1"/>
    <property type="molecule type" value="Genomic_DNA"/>
</dbReference>